<keyword evidence="2" id="KW-1185">Reference proteome</keyword>
<organism evidence="1 2">
    <name type="scientific">Lysobacter capsici AZ78</name>
    <dbReference type="NCBI Taxonomy" id="1444315"/>
    <lineage>
        <taxon>Bacteria</taxon>
        <taxon>Pseudomonadati</taxon>
        <taxon>Pseudomonadota</taxon>
        <taxon>Gammaproteobacteria</taxon>
        <taxon>Lysobacterales</taxon>
        <taxon>Lysobacteraceae</taxon>
        <taxon>Lysobacter</taxon>
    </lineage>
</organism>
<evidence type="ECO:0000313" key="2">
    <source>
        <dbReference type="Proteomes" id="UP000023435"/>
    </source>
</evidence>
<sequence>MPNLEQYLEQGSVVSFLQRAGMAPQSIQHHRAFASNWGWDDGTSAYVTLWMHDIHDPHGIPKWSQSDPSLRDDLAGQRGSRAAELYSILVRYSGRPVRVILQKRKADRSKWRSGLSQARGLDPVAWYPLVEGDTVLLQRGSLPGRRDVSVDGQPMPSRPPSFALRETRPEQGKFRQRVAAKTGNRCALSGAPQEVCDAAHFPWADWRTDNQAHHGVLLRRDLHAALDCGLIEIDRLGRIIVSEYLASMSNDYRALHGREVPVGEIVSD</sequence>
<gene>
    <name evidence="1" type="ORF">AZ78_1110</name>
</gene>
<dbReference type="AlphaFoldDB" id="A0A125MMJ1"/>
<comment type="caution">
    <text evidence="1">The sequence shown here is derived from an EMBL/GenBank/DDBJ whole genome shotgun (WGS) entry which is preliminary data.</text>
</comment>
<name>A0A125MMJ1_9GAMM</name>
<evidence type="ECO:0008006" key="3">
    <source>
        <dbReference type="Google" id="ProtNLM"/>
    </source>
</evidence>
<accession>A0A125MMJ1</accession>
<protein>
    <recommendedName>
        <fullName evidence="3">HNH nuclease domain-containing protein</fullName>
    </recommendedName>
</protein>
<reference evidence="1 2" key="1">
    <citation type="journal article" date="2014" name="Genome Announc.">
        <title>Draft Genome Sequence of Lysobacter capsici AZ78, a Bacterium Antagonistic to Plant-Pathogenic Oomycetes.</title>
        <authorList>
            <person name="Puopolo G."/>
            <person name="Sonego P."/>
            <person name="Engelen K."/>
            <person name="Pertot I."/>
        </authorList>
    </citation>
    <scope>NUCLEOTIDE SEQUENCE [LARGE SCALE GENOMIC DNA]</scope>
    <source>
        <strain evidence="1 2">AZ78</strain>
    </source>
</reference>
<proteinExistence type="predicted"/>
<evidence type="ECO:0000313" key="1">
    <source>
        <dbReference type="EMBL" id="KWS03562.1"/>
    </source>
</evidence>
<dbReference type="EMBL" id="JAJA02000001">
    <property type="protein sequence ID" value="KWS03562.1"/>
    <property type="molecule type" value="Genomic_DNA"/>
</dbReference>
<dbReference type="Proteomes" id="UP000023435">
    <property type="component" value="Unassembled WGS sequence"/>
</dbReference>